<evidence type="ECO:0000259" key="7">
    <source>
        <dbReference type="Pfam" id="PF10035"/>
    </source>
</evidence>
<feature type="domain" description="DUF2179" evidence="7">
    <location>
        <begin position="216"/>
        <end position="270"/>
    </location>
</feature>
<protein>
    <recommendedName>
        <fullName evidence="7">DUF2179 domain-containing protein</fullName>
    </recommendedName>
</protein>
<feature type="transmembrane region" description="Helical" evidence="6">
    <location>
        <begin position="76"/>
        <end position="97"/>
    </location>
</feature>
<feature type="transmembrane region" description="Helical" evidence="6">
    <location>
        <begin position="146"/>
        <end position="164"/>
    </location>
</feature>
<dbReference type="Pfam" id="PF10035">
    <property type="entry name" value="DUF2179"/>
    <property type="match status" value="1"/>
</dbReference>
<feature type="transmembrane region" description="Helical" evidence="6">
    <location>
        <begin position="7"/>
        <end position="29"/>
    </location>
</feature>
<evidence type="ECO:0000256" key="4">
    <source>
        <dbReference type="ARBA" id="ARBA00022989"/>
    </source>
</evidence>
<dbReference type="Proteomes" id="UP000033163">
    <property type="component" value="Chromosome I"/>
</dbReference>
<dbReference type="InterPro" id="IPR019264">
    <property type="entry name" value="DUF2179"/>
</dbReference>
<evidence type="ECO:0000313" key="8">
    <source>
        <dbReference type="EMBL" id="CQR54958.1"/>
    </source>
</evidence>
<evidence type="ECO:0000256" key="6">
    <source>
        <dbReference type="SAM" id="Phobius"/>
    </source>
</evidence>
<keyword evidence="4 6" id="KW-1133">Transmembrane helix</keyword>
<dbReference type="RefSeq" id="WP_144412103.1">
    <property type="nucleotide sequence ID" value="NZ_LN831776.1"/>
</dbReference>
<keyword evidence="2" id="KW-1003">Cell membrane</keyword>
<dbReference type="PIRSF" id="PIRSF006483">
    <property type="entry name" value="Membrane_protein_YitT"/>
    <property type="match status" value="1"/>
</dbReference>
<dbReference type="PANTHER" id="PTHR33545">
    <property type="entry name" value="UPF0750 MEMBRANE PROTEIN YITT-RELATED"/>
    <property type="match status" value="1"/>
</dbReference>
<sequence>MLRLKQIGNYLAVIFGSAMIACGFNLFLIPHRLLSGGVSGLAMLVGYFTPFNISLLYLLFNVPLLVAGWFQLGRRFIVMSILSVGATTWLMALIPTATVASDMLLASVFGGVLVGVGAGVSFRVGGSSGGFDILGSIITRYRDFPIGNVLVGMNALVILAAAYFDNNWNLALASMVSIYVSGRVVDLIHISHIKVTVYIVTTRTDELLKQLLVLQRGVTKIKTEGAYSHIERDMLMTVTTRYELAELKRIIKNSDPQAFVNIVETVGVMGSFRKR</sequence>
<feature type="transmembrane region" description="Helical" evidence="6">
    <location>
        <begin position="41"/>
        <end position="64"/>
    </location>
</feature>
<keyword evidence="3 6" id="KW-0812">Transmembrane</keyword>
<dbReference type="PANTHER" id="PTHR33545:SF5">
    <property type="entry name" value="UPF0750 MEMBRANE PROTEIN YITT"/>
    <property type="match status" value="1"/>
</dbReference>
<dbReference type="STRING" id="483937.AMQ84_14120"/>
<dbReference type="InterPro" id="IPR003740">
    <property type="entry name" value="YitT"/>
</dbReference>
<dbReference type="InterPro" id="IPR015867">
    <property type="entry name" value="N-reg_PII/ATP_PRibTrfase_C"/>
</dbReference>
<reference evidence="9" key="1">
    <citation type="submission" date="2015-03" db="EMBL/GenBank/DDBJ databases">
        <authorList>
            <person name="Wibberg D."/>
        </authorList>
    </citation>
    <scope>NUCLEOTIDE SEQUENCE [LARGE SCALE GENOMIC DNA]</scope>
</reference>
<dbReference type="AlphaFoldDB" id="A0A0E3WHA7"/>
<evidence type="ECO:0000256" key="5">
    <source>
        <dbReference type="ARBA" id="ARBA00023136"/>
    </source>
</evidence>
<dbReference type="HOGENOM" id="CLU_063199_1_0_9"/>
<dbReference type="InterPro" id="IPR051461">
    <property type="entry name" value="UPF0750_membrane"/>
</dbReference>
<dbReference type="PROSITE" id="PS51257">
    <property type="entry name" value="PROKAR_LIPOPROTEIN"/>
    <property type="match status" value="1"/>
</dbReference>
<name>A0A0E3WHA7_9BACL</name>
<evidence type="ECO:0000256" key="1">
    <source>
        <dbReference type="ARBA" id="ARBA00004651"/>
    </source>
</evidence>
<evidence type="ECO:0000256" key="2">
    <source>
        <dbReference type="ARBA" id="ARBA00022475"/>
    </source>
</evidence>
<comment type="subcellular location">
    <subcellularLocation>
        <location evidence="1">Cell membrane</location>
        <topology evidence="1">Multi-pass membrane protein</topology>
    </subcellularLocation>
</comment>
<accession>A0A0E3WHA7</accession>
<keyword evidence="5 6" id="KW-0472">Membrane</keyword>
<dbReference type="Gene3D" id="3.30.70.120">
    <property type="match status" value="1"/>
</dbReference>
<dbReference type="KEGG" id="pri:PRIO_2553"/>
<proteinExistence type="predicted"/>
<evidence type="ECO:0000313" key="9">
    <source>
        <dbReference type="Proteomes" id="UP000033163"/>
    </source>
</evidence>
<dbReference type="Pfam" id="PF02588">
    <property type="entry name" value="YitT_membrane"/>
    <property type="match status" value="1"/>
</dbReference>
<dbReference type="CDD" id="cd16380">
    <property type="entry name" value="YitT_C"/>
    <property type="match status" value="1"/>
</dbReference>
<feature type="transmembrane region" description="Helical" evidence="6">
    <location>
        <begin position="103"/>
        <end position="125"/>
    </location>
</feature>
<dbReference type="EMBL" id="LN831776">
    <property type="protein sequence ID" value="CQR54958.1"/>
    <property type="molecule type" value="Genomic_DNA"/>
</dbReference>
<evidence type="ECO:0000256" key="3">
    <source>
        <dbReference type="ARBA" id="ARBA00022692"/>
    </source>
</evidence>
<gene>
    <name evidence="8" type="ORF">PRIO_2553</name>
</gene>
<dbReference type="GO" id="GO:0005886">
    <property type="term" value="C:plasma membrane"/>
    <property type="evidence" value="ECO:0007669"/>
    <property type="project" value="UniProtKB-SubCell"/>
</dbReference>
<dbReference type="PATRIC" id="fig|1073571.4.peg.2722"/>
<organism evidence="8 9">
    <name type="scientific">Paenibacillus riograndensis SBR5</name>
    <dbReference type="NCBI Taxonomy" id="1073571"/>
    <lineage>
        <taxon>Bacteria</taxon>
        <taxon>Bacillati</taxon>
        <taxon>Bacillota</taxon>
        <taxon>Bacilli</taxon>
        <taxon>Bacillales</taxon>
        <taxon>Paenibacillaceae</taxon>
        <taxon>Paenibacillus</taxon>
        <taxon>Paenibacillus sonchi group</taxon>
    </lineage>
</organism>